<sequence length="464" mass="50792">MTVPIPSLSLTITPPGGSTVDYTQYLAYNGAFQQMTINQNFGRQGDTAVIPLVDEYTTTPHVMVPVMSRITLRDNHLGLTLFAGVVNDPKLTPSAPNRNEWLLGCTDYTYYADNSRPVYGPYFNGYTADQVVIALTQQANCGITAAPVSAGGFVAPAIQLPSVAINYQSLSSAWRLLARQASQVTPYGWYVDENLQLHFYDSTTAQNSGATFTTSPTVGGSTTEGHIVMDNMFNYEWDGTSVHNLILVQGAAETIHAVSNLAPTDTWRGDGVTSAWPLRYVFAGVQRFTVNGAQTLVTQLHPGEPPNGQSNWYVAQNANGAWFLTATTPPPAGSTIKFWYNYQVPVIAQAQDTQSQALYNGPNGGVFGKYISDQSLSTASMALERAQRERIEFAFAAERVTFTTSPDWVGWVRSGQVFHMNNQFVPDSQNNYSWGLNAAFLATQNRITFTQGGYRTMQLTGIRI</sequence>
<proteinExistence type="predicted"/>
<reference evidence="1" key="1">
    <citation type="submission" date="2022-11" db="EMBL/GenBank/DDBJ databases">
        <authorList>
            <person name="Mo P."/>
        </authorList>
    </citation>
    <scope>NUCLEOTIDE SEQUENCE</scope>
    <source>
        <strain evidence="1">HUAS 11-8</strain>
    </source>
</reference>
<evidence type="ECO:0000313" key="2">
    <source>
        <dbReference type="Proteomes" id="UP001163203"/>
    </source>
</evidence>
<keyword evidence="2" id="KW-1185">Reference proteome</keyword>
<accession>A0ABY7B491</accession>
<dbReference type="Proteomes" id="UP001163203">
    <property type="component" value="Chromosome"/>
</dbReference>
<dbReference type="RefSeq" id="WP_268757279.1">
    <property type="nucleotide sequence ID" value="NZ_CP113836.1"/>
</dbReference>
<evidence type="ECO:0000313" key="1">
    <source>
        <dbReference type="EMBL" id="WAL67151.1"/>
    </source>
</evidence>
<organism evidence="1 2">
    <name type="scientific">Amycolatopsis cynarae</name>
    <dbReference type="NCBI Taxonomy" id="2995223"/>
    <lineage>
        <taxon>Bacteria</taxon>
        <taxon>Bacillati</taxon>
        <taxon>Actinomycetota</taxon>
        <taxon>Actinomycetes</taxon>
        <taxon>Pseudonocardiales</taxon>
        <taxon>Pseudonocardiaceae</taxon>
        <taxon>Amycolatopsis</taxon>
    </lineage>
</organism>
<dbReference type="EMBL" id="CP113836">
    <property type="protein sequence ID" value="WAL67151.1"/>
    <property type="molecule type" value="Genomic_DNA"/>
</dbReference>
<protein>
    <submittedName>
        <fullName evidence="1">Uncharacterized protein</fullName>
    </submittedName>
</protein>
<name>A0ABY7B491_9PSEU</name>
<gene>
    <name evidence="1" type="ORF">ORV05_05005</name>
</gene>